<reference evidence="9" key="1">
    <citation type="journal article" date="2014" name="Front. Microbiol.">
        <title>High frequency of phylogenetically diverse reductive dehalogenase-homologous genes in deep subseafloor sedimentary metagenomes.</title>
        <authorList>
            <person name="Kawai M."/>
            <person name="Futagami T."/>
            <person name="Toyoda A."/>
            <person name="Takaki Y."/>
            <person name="Nishi S."/>
            <person name="Hori S."/>
            <person name="Arai W."/>
            <person name="Tsubouchi T."/>
            <person name="Morono Y."/>
            <person name="Uchiyama I."/>
            <person name="Ito T."/>
            <person name="Fujiyama A."/>
            <person name="Inagaki F."/>
            <person name="Takami H."/>
        </authorList>
    </citation>
    <scope>NUCLEOTIDE SEQUENCE</scope>
    <source>
        <strain evidence="9">Expedition CK06-06</strain>
    </source>
</reference>
<protein>
    <submittedName>
        <fullName evidence="9">Uncharacterized protein</fullName>
    </submittedName>
</protein>
<dbReference type="Pfam" id="PF03116">
    <property type="entry name" value="NQR2_RnfD_RnfE"/>
    <property type="match status" value="1"/>
</dbReference>
<accession>X1HHU9</accession>
<evidence type="ECO:0000256" key="3">
    <source>
        <dbReference type="ARBA" id="ARBA00022630"/>
    </source>
</evidence>
<keyword evidence="7" id="KW-1133">Transmembrane helix</keyword>
<dbReference type="PANTHER" id="PTHR30578:SF0">
    <property type="entry name" value="ION-TRANSLOCATING OXIDOREDUCTASE COMPLEX SUBUNIT D"/>
    <property type="match status" value="1"/>
</dbReference>
<gene>
    <name evidence="9" type="ORF">S03H2_40037</name>
</gene>
<keyword evidence="3" id="KW-0285">Flavoprotein</keyword>
<dbReference type="EMBL" id="BARU01024794">
    <property type="protein sequence ID" value="GAH53404.1"/>
    <property type="molecule type" value="Genomic_DNA"/>
</dbReference>
<keyword evidence="5" id="KW-0812">Transmembrane</keyword>
<dbReference type="GO" id="GO:0055085">
    <property type="term" value="P:transmembrane transport"/>
    <property type="evidence" value="ECO:0007669"/>
    <property type="project" value="InterPro"/>
</dbReference>
<evidence type="ECO:0000256" key="5">
    <source>
        <dbReference type="ARBA" id="ARBA00022692"/>
    </source>
</evidence>
<evidence type="ECO:0000256" key="6">
    <source>
        <dbReference type="ARBA" id="ARBA00022967"/>
    </source>
</evidence>
<proteinExistence type="predicted"/>
<keyword evidence="1" id="KW-0813">Transport</keyword>
<evidence type="ECO:0000256" key="4">
    <source>
        <dbReference type="ARBA" id="ARBA00022643"/>
    </source>
</evidence>
<dbReference type="PANTHER" id="PTHR30578">
    <property type="entry name" value="ELECTRON TRANSPORT COMPLEX PROTEIN RNFD"/>
    <property type="match status" value="1"/>
</dbReference>
<evidence type="ECO:0000256" key="8">
    <source>
        <dbReference type="ARBA" id="ARBA00023136"/>
    </source>
</evidence>
<dbReference type="InterPro" id="IPR004338">
    <property type="entry name" value="NqrB/RnfD"/>
</dbReference>
<organism evidence="9">
    <name type="scientific">marine sediment metagenome</name>
    <dbReference type="NCBI Taxonomy" id="412755"/>
    <lineage>
        <taxon>unclassified sequences</taxon>
        <taxon>metagenomes</taxon>
        <taxon>ecological metagenomes</taxon>
    </lineage>
</organism>
<sequence length="80" mass="8587">MVFGGLGANIFNPAMVGRTFLTASFGVLMTSWTVPATMDVSMPAIAQENIVHVKTQATPLAWSKLAIKNELGADIYSEEQ</sequence>
<comment type="caution">
    <text evidence="9">The sequence shown here is derived from an EMBL/GenBank/DDBJ whole genome shotgun (WGS) entry which is preliminary data.</text>
</comment>
<keyword evidence="2" id="KW-0597">Phosphoprotein</keyword>
<keyword evidence="4" id="KW-0288">FMN</keyword>
<keyword evidence="6" id="KW-1278">Translocase</keyword>
<evidence type="ECO:0000256" key="7">
    <source>
        <dbReference type="ARBA" id="ARBA00022989"/>
    </source>
</evidence>
<evidence type="ECO:0000256" key="1">
    <source>
        <dbReference type="ARBA" id="ARBA00022448"/>
    </source>
</evidence>
<feature type="non-terminal residue" evidence="9">
    <location>
        <position position="80"/>
    </location>
</feature>
<keyword evidence="8" id="KW-0472">Membrane</keyword>
<evidence type="ECO:0000256" key="2">
    <source>
        <dbReference type="ARBA" id="ARBA00022553"/>
    </source>
</evidence>
<dbReference type="GO" id="GO:0005886">
    <property type="term" value="C:plasma membrane"/>
    <property type="evidence" value="ECO:0007669"/>
    <property type="project" value="TreeGrafter"/>
</dbReference>
<evidence type="ECO:0000313" key="9">
    <source>
        <dbReference type="EMBL" id="GAH53404.1"/>
    </source>
</evidence>
<name>X1HHU9_9ZZZZ</name>
<dbReference type="AlphaFoldDB" id="X1HHU9"/>